<dbReference type="EMBL" id="RJKM01000001">
    <property type="protein sequence ID" value="ROP37181.1"/>
    <property type="molecule type" value="Genomic_DNA"/>
</dbReference>
<feature type="region of interest" description="Disordered" evidence="5">
    <location>
        <begin position="308"/>
        <end position="330"/>
    </location>
</feature>
<dbReference type="CDD" id="cd01335">
    <property type="entry name" value="Radical_SAM"/>
    <property type="match status" value="1"/>
</dbReference>
<name>A0A3N1H3V2_9PSEU</name>
<feature type="domain" description="Radical SAM core" evidence="6">
    <location>
        <begin position="72"/>
        <end position="178"/>
    </location>
</feature>
<dbReference type="PANTHER" id="PTHR11228">
    <property type="entry name" value="RADICAL SAM DOMAIN PROTEIN"/>
    <property type="match status" value="1"/>
</dbReference>
<dbReference type="Proteomes" id="UP000268727">
    <property type="component" value="Unassembled WGS sequence"/>
</dbReference>
<keyword evidence="2" id="KW-0479">Metal-binding</keyword>
<dbReference type="GO" id="GO:0003824">
    <property type="term" value="F:catalytic activity"/>
    <property type="evidence" value="ECO:0007669"/>
    <property type="project" value="InterPro"/>
</dbReference>
<keyword evidence="4" id="KW-0411">Iron-sulfur</keyword>
<dbReference type="InterPro" id="IPR007197">
    <property type="entry name" value="rSAM"/>
</dbReference>
<dbReference type="RefSeq" id="WP_170185043.1">
    <property type="nucleotide sequence ID" value="NZ_RJKM01000001.1"/>
</dbReference>
<proteinExistence type="predicted"/>
<sequence length="330" mass="36784">MIRIRFPRGVPAGLSELLSVRGVQVTTNPRFIAVEREKNGPEQFALVEERIRPVFKDRWRPGSHAPFQLVSIETSSGCNHTCSFCPVAKNVDPRPPGMMGIDLLRKIAEDLASSAFSGRIALFGNNEPFLDPRLPQIVRLFRQACPQSDLRILSNGTLGTVSRVLELFEAGLDTLTINNYTDGRHLTATTRRLLRSADALLPHDLRVSVRDRTEVLTTRAGLAPNKPAPSFTPRGFCALPFTDLFVSYTGVVNLCSFDAHGSVAIGDVTHQSIREIWQSPNFERYRDTLLRGERRGLKPCQNCDYDGFRSPDLLDPSPLTRSNPNTESRT</sequence>
<dbReference type="Pfam" id="PF13186">
    <property type="entry name" value="SPASM"/>
    <property type="match status" value="1"/>
</dbReference>
<dbReference type="SFLD" id="SFLDS00029">
    <property type="entry name" value="Radical_SAM"/>
    <property type="match status" value="1"/>
</dbReference>
<evidence type="ECO:0000256" key="1">
    <source>
        <dbReference type="ARBA" id="ARBA00022691"/>
    </source>
</evidence>
<reference evidence="8 9" key="1">
    <citation type="submission" date="2018-11" db="EMBL/GenBank/DDBJ databases">
        <title>Sequencing the genomes of 1000 actinobacteria strains.</title>
        <authorList>
            <person name="Klenk H.-P."/>
        </authorList>
    </citation>
    <scope>NUCLEOTIDE SEQUENCE [LARGE SCALE GENOMIC DNA]</scope>
    <source>
        <strain evidence="8 9">DSM 44231</strain>
    </source>
</reference>
<feature type="compositionally biased region" description="Polar residues" evidence="5">
    <location>
        <begin position="319"/>
        <end position="330"/>
    </location>
</feature>
<dbReference type="InterPro" id="IPR050377">
    <property type="entry name" value="Radical_SAM_PqqE_MftC-like"/>
</dbReference>
<dbReference type="Gene3D" id="3.20.20.70">
    <property type="entry name" value="Aldolase class I"/>
    <property type="match status" value="1"/>
</dbReference>
<dbReference type="InterPro" id="IPR013785">
    <property type="entry name" value="Aldolase_TIM"/>
</dbReference>
<evidence type="ECO:0000256" key="3">
    <source>
        <dbReference type="ARBA" id="ARBA00023004"/>
    </source>
</evidence>
<evidence type="ECO:0000259" key="6">
    <source>
        <dbReference type="Pfam" id="PF04055"/>
    </source>
</evidence>
<evidence type="ECO:0000256" key="4">
    <source>
        <dbReference type="ARBA" id="ARBA00023014"/>
    </source>
</evidence>
<dbReference type="AlphaFoldDB" id="A0A3N1H3V2"/>
<dbReference type="GO" id="GO:0051536">
    <property type="term" value="F:iron-sulfur cluster binding"/>
    <property type="evidence" value="ECO:0007669"/>
    <property type="project" value="UniProtKB-KW"/>
</dbReference>
<keyword evidence="1" id="KW-0949">S-adenosyl-L-methionine</keyword>
<dbReference type="SUPFAM" id="SSF102114">
    <property type="entry name" value="Radical SAM enzymes"/>
    <property type="match status" value="1"/>
</dbReference>
<keyword evidence="9" id="KW-1185">Reference proteome</keyword>
<dbReference type="Pfam" id="PF04055">
    <property type="entry name" value="Radical_SAM"/>
    <property type="match status" value="1"/>
</dbReference>
<gene>
    <name evidence="8" type="ORF">EDD40_2472</name>
</gene>
<comment type="caution">
    <text evidence="8">The sequence shown here is derived from an EMBL/GenBank/DDBJ whole genome shotgun (WGS) entry which is preliminary data.</text>
</comment>
<accession>A0A3N1H3V2</accession>
<evidence type="ECO:0000313" key="8">
    <source>
        <dbReference type="EMBL" id="ROP37181.1"/>
    </source>
</evidence>
<dbReference type="CDD" id="cd21109">
    <property type="entry name" value="SPASM"/>
    <property type="match status" value="1"/>
</dbReference>
<dbReference type="PANTHER" id="PTHR11228:SF35">
    <property type="entry name" value="MOLYBDENUM COFACTOR BIOSYNTHESIS PROTEIN A-RELATED"/>
    <property type="match status" value="1"/>
</dbReference>
<organism evidence="8 9">
    <name type="scientific">Saccharothrix texasensis</name>
    <dbReference type="NCBI Taxonomy" id="103734"/>
    <lineage>
        <taxon>Bacteria</taxon>
        <taxon>Bacillati</taxon>
        <taxon>Actinomycetota</taxon>
        <taxon>Actinomycetes</taxon>
        <taxon>Pseudonocardiales</taxon>
        <taxon>Pseudonocardiaceae</taxon>
        <taxon>Saccharothrix</taxon>
    </lineage>
</organism>
<evidence type="ECO:0000256" key="5">
    <source>
        <dbReference type="SAM" id="MobiDB-lite"/>
    </source>
</evidence>
<evidence type="ECO:0000313" key="9">
    <source>
        <dbReference type="Proteomes" id="UP000268727"/>
    </source>
</evidence>
<keyword evidence="3" id="KW-0408">Iron</keyword>
<protein>
    <submittedName>
        <fullName evidence="8">Radical SAM protein with 4Fe4S-binding SPASM domain</fullName>
    </submittedName>
</protein>
<feature type="domain" description="4Fe4S-binding SPASM" evidence="7">
    <location>
        <begin position="237"/>
        <end position="304"/>
    </location>
</feature>
<dbReference type="InterPro" id="IPR058240">
    <property type="entry name" value="rSAM_sf"/>
</dbReference>
<evidence type="ECO:0000256" key="2">
    <source>
        <dbReference type="ARBA" id="ARBA00022723"/>
    </source>
</evidence>
<evidence type="ECO:0000259" key="7">
    <source>
        <dbReference type="Pfam" id="PF13186"/>
    </source>
</evidence>
<dbReference type="InterPro" id="IPR023885">
    <property type="entry name" value="4Fe4S-binding_SPASM_dom"/>
</dbReference>
<dbReference type="GO" id="GO:0046872">
    <property type="term" value="F:metal ion binding"/>
    <property type="evidence" value="ECO:0007669"/>
    <property type="project" value="UniProtKB-KW"/>
</dbReference>